<sequence>MASRKPDPGAQSMTHADATSTTTPRASVLRTADHNRGLNDVLAVVEAMERPSDHLLRITARLTESTDDPTWSRPNVTVRMNLGPNFDDASRVYTVRSYDSATGSIVIDVVLHGQTSPMMRWAAALTIGDTFGLTGPRPHFLVPDVPGRRIALFLDGTAIPALYSIIEQLPTDVVGIGWVTTDDEVAFAELPALPGLELHRVSADLAEPDGPLAVRARELADPASYVVWGAGERNEMRAIRKHFRSTVGLDKDDVAIFGYWKRGISNTEIDLRRRENYERILAGGGTLTDIDDLAIEI</sequence>
<dbReference type="Pfam" id="PF04954">
    <property type="entry name" value="SIP"/>
    <property type="match status" value="1"/>
</dbReference>
<evidence type="ECO:0000313" key="3">
    <source>
        <dbReference type="EMBL" id="BAH31903.1"/>
    </source>
</evidence>
<dbReference type="PANTHER" id="PTHR30157">
    <property type="entry name" value="FERRIC REDUCTASE, NADPH-DEPENDENT"/>
    <property type="match status" value="1"/>
</dbReference>
<dbReference type="GO" id="GO:0016491">
    <property type="term" value="F:oxidoreductase activity"/>
    <property type="evidence" value="ECO:0007669"/>
    <property type="project" value="InterPro"/>
</dbReference>
<organism evidence="3 4">
    <name type="scientific">Rhodococcus erythropolis (strain PR4 / NBRC 100887)</name>
    <dbReference type="NCBI Taxonomy" id="234621"/>
    <lineage>
        <taxon>Bacteria</taxon>
        <taxon>Bacillati</taxon>
        <taxon>Actinomycetota</taxon>
        <taxon>Actinomycetes</taxon>
        <taxon>Mycobacteriales</taxon>
        <taxon>Nocardiaceae</taxon>
        <taxon>Rhodococcus</taxon>
        <taxon>Rhodococcus erythropolis group</taxon>
    </lineage>
</organism>
<dbReference type="InterPro" id="IPR039261">
    <property type="entry name" value="FNR_nucleotide-bd"/>
</dbReference>
<evidence type="ECO:0000313" key="4">
    <source>
        <dbReference type="Proteomes" id="UP000002204"/>
    </source>
</evidence>
<protein>
    <submittedName>
        <fullName evidence="3">Putative siderophore-interacting protein</fullName>
    </submittedName>
</protein>
<dbReference type="Gene3D" id="2.40.30.10">
    <property type="entry name" value="Translation factors"/>
    <property type="match status" value="1"/>
</dbReference>
<dbReference type="eggNOG" id="COG2375">
    <property type="taxonomic scope" value="Bacteria"/>
</dbReference>
<gene>
    <name evidence="3" type="ordered locus">RER_11950</name>
</gene>
<dbReference type="PANTHER" id="PTHR30157:SF0">
    <property type="entry name" value="NADPH-DEPENDENT FERRIC-CHELATE REDUCTASE"/>
    <property type="match status" value="1"/>
</dbReference>
<feature type="compositionally biased region" description="Polar residues" evidence="1">
    <location>
        <begin position="11"/>
        <end position="25"/>
    </location>
</feature>
<name>C0ZST0_RHOE4</name>
<dbReference type="InterPro" id="IPR017927">
    <property type="entry name" value="FAD-bd_FR_type"/>
</dbReference>
<dbReference type="Proteomes" id="UP000002204">
    <property type="component" value="Chromosome"/>
</dbReference>
<dbReference type="CDD" id="cd06193">
    <property type="entry name" value="siderophore_interacting"/>
    <property type="match status" value="1"/>
</dbReference>
<dbReference type="Gene3D" id="3.40.50.80">
    <property type="entry name" value="Nucleotide-binding domain of ferredoxin-NADP reductase (FNR) module"/>
    <property type="match status" value="1"/>
</dbReference>
<dbReference type="InterPro" id="IPR039374">
    <property type="entry name" value="SIP_fam"/>
</dbReference>
<dbReference type="Pfam" id="PF08021">
    <property type="entry name" value="FAD_binding_9"/>
    <property type="match status" value="1"/>
</dbReference>
<proteinExistence type="predicted"/>
<feature type="region of interest" description="Disordered" evidence="1">
    <location>
        <begin position="1"/>
        <end position="26"/>
    </location>
</feature>
<dbReference type="EMBL" id="AP008957">
    <property type="protein sequence ID" value="BAH31903.1"/>
    <property type="molecule type" value="Genomic_DNA"/>
</dbReference>
<accession>C0ZST0</accession>
<dbReference type="AlphaFoldDB" id="C0ZST0"/>
<dbReference type="SUPFAM" id="SSF63380">
    <property type="entry name" value="Riboflavin synthase domain-like"/>
    <property type="match status" value="1"/>
</dbReference>
<evidence type="ECO:0000259" key="2">
    <source>
        <dbReference type="PROSITE" id="PS51384"/>
    </source>
</evidence>
<dbReference type="InterPro" id="IPR013113">
    <property type="entry name" value="SIP_FAD-bd"/>
</dbReference>
<feature type="domain" description="FAD-binding FR-type" evidence="2">
    <location>
        <begin position="38"/>
        <end position="143"/>
    </location>
</feature>
<reference evidence="3 4" key="2">
    <citation type="journal article" date="2006" name="Environ. Microbiol.">
        <title>Sequence analysis of three plasmids harboured in Rhodococcus erythropolis strain PR4.</title>
        <authorList>
            <person name="Sekine M."/>
            <person name="Tanikawa S."/>
            <person name="Omata S."/>
            <person name="Saito M."/>
            <person name="Fujisawa T."/>
            <person name="Tsukatani N."/>
            <person name="Tajima T."/>
            <person name="Sekigawa T."/>
            <person name="Kosugi H."/>
            <person name="Matsuo Y."/>
            <person name="Nishiko R."/>
            <person name="Imamura K."/>
            <person name="Ito M."/>
            <person name="Narita H."/>
            <person name="Tago S."/>
            <person name="Fujita N."/>
            <person name="Harayama S."/>
        </authorList>
    </citation>
    <scope>NUCLEOTIDE SEQUENCE [LARGE SCALE GENOMIC DNA]</scope>
    <source>
        <strain evidence="4">PR4 / NBRC 100887</strain>
    </source>
</reference>
<dbReference type="InterPro" id="IPR007037">
    <property type="entry name" value="SIP_rossman_dom"/>
</dbReference>
<dbReference type="InterPro" id="IPR017938">
    <property type="entry name" value="Riboflavin_synthase-like_b-brl"/>
</dbReference>
<evidence type="ECO:0000256" key="1">
    <source>
        <dbReference type="SAM" id="MobiDB-lite"/>
    </source>
</evidence>
<dbReference type="HOGENOM" id="CLU_040923_5_0_11"/>
<reference evidence="4" key="1">
    <citation type="submission" date="2005-03" db="EMBL/GenBank/DDBJ databases">
        <title>Comparison of the complete genome sequences of Rhodococcus erythropolis PR4 and Rhodococcus opacus B4.</title>
        <authorList>
            <person name="Takarada H."/>
            <person name="Sekine M."/>
            <person name="Hosoyama A."/>
            <person name="Yamada R."/>
            <person name="Fujisawa T."/>
            <person name="Omata S."/>
            <person name="Shimizu A."/>
            <person name="Tsukatani N."/>
            <person name="Tanikawa S."/>
            <person name="Fujita N."/>
            <person name="Harayama S."/>
        </authorList>
    </citation>
    <scope>NUCLEOTIDE SEQUENCE [LARGE SCALE GENOMIC DNA]</scope>
    <source>
        <strain evidence="4">PR4 / NBRC 100887</strain>
    </source>
</reference>
<dbReference type="PROSITE" id="PS51384">
    <property type="entry name" value="FAD_FR"/>
    <property type="match status" value="1"/>
</dbReference>
<dbReference type="KEGG" id="rer:RER_11950"/>